<evidence type="ECO:0000313" key="9">
    <source>
        <dbReference type="Proteomes" id="UP000676336"/>
    </source>
</evidence>
<sequence length="307" mass="36469">SKNIETRLTMRQYTLQLLLREDIFQNINHLPDTMDWISYFIENRLFLDHKDYLCQKDTCNYVQIPDSPLYLSKSIRIRQIRVERKDCHPRINNIFYPLIPPSCFVGGKDLMNDNLFVIGGQRKCSGWNESLSYRFCKDVCNYTSIWSALAYRKITKLYTTFESPWYFMLHLLPKETVERCNRKRKYYDLDKNNWFDEKTLVVIIEGNLYSPQTASMISFVLIIEKNPFGMIEKEIFIQVSDYKLAIIEQNKSQNNNTEQILADENDIENQFIKTNFYFAALLFVIVSTLGRCIYKKNKISFSIKSNQ</sequence>
<evidence type="ECO:0000256" key="2">
    <source>
        <dbReference type="ARBA" id="ARBA00007200"/>
    </source>
</evidence>
<dbReference type="Pfam" id="PF20519">
    <property type="entry name" value="Polycystin_dom"/>
    <property type="match status" value="1"/>
</dbReference>
<keyword evidence="3 6" id="KW-0812">Transmembrane</keyword>
<evidence type="ECO:0000256" key="6">
    <source>
        <dbReference type="SAM" id="Phobius"/>
    </source>
</evidence>
<dbReference type="AlphaFoldDB" id="A0A8S3FHI7"/>
<dbReference type="GO" id="GO:0016020">
    <property type="term" value="C:membrane"/>
    <property type="evidence" value="ECO:0007669"/>
    <property type="project" value="UniProtKB-SubCell"/>
</dbReference>
<dbReference type="InterPro" id="IPR046791">
    <property type="entry name" value="Polycystin_dom"/>
</dbReference>
<proteinExistence type="inferred from homology"/>
<evidence type="ECO:0000256" key="4">
    <source>
        <dbReference type="ARBA" id="ARBA00022989"/>
    </source>
</evidence>
<comment type="caution">
    <text evidence="8">The sequence shown here is derived from an EMBL/GenBank/DDBJ whole genome shotgun (WGS) entry which is preliminary data.</text>
</comment>
<evidence type="ECO:0000313" key="8">
    <source>
        <dbReference type="EMBL" id="CAF5123787.1"/>
    </source>
</evidence>
<feature type="domain" description="Polycystin" evidence="7">
    <location>
        <begin position="75"/>
        <end position="238"/>
    </location>
</feature>
<name>A0A8S3FHI7_9BILA</name>
<feature type="non-terminal residue" evidence="8">
    <location>
        <position position="1"/>
    </location>
</feature>
<dbReference type="Proteomes" id="UP000676336">
    <property type="component" value="Unassembled WGS sequence"/>
</dbReference>
<feature type="transmembrane region" description="Helical" evidence="6">
    <location>
        <begin position="276"/>
        <end position="294"/>
    </location>
</feature>
<evidence type="ECO:0000256" key="5">
    <source>
        <dbReference type="ARBA" id="ARBA00023136"/>
    </source>
</evidence>
<evidence type="ECO:0000259" key="7">
    <source>
        <dbReference type="Pfam" id="PF20519"/>
    </source>
</evidence>
<gene>
    <name evidence="8" type="ORF">SMN809_LOCUS62654</name>
</gene>
<dbReference type="EMBL" id="CAJOBI010262230">
    <property type="protein sequence ID" value="CAF5123787.1"/>
    <property type="molecule type" value="Genomic_DNA"/>
</dbReference>
<reference evidence="8" key="1">
    <citation type="submission" date="2021-02" db="EMBL/GenBank/DDBJ databases">
        <authorList>
            <person name="Nowell W R."/>
        </authorList>
    </citation>
    <scope>NUCLEOTIDE SEQUENCE</scope>
</reference>
<evidence type="ECO:0000256" key="1">
    <source>
        <dbReference type="ARBA" id="ARBA00004141"/>
    </source>
</evidence>
<evidence type="ECO:0000256" key="3">
    <source>
        <dbReference type="ARBA" id="ARBA00022692"/>
    </source>
</evidence>
<comment type="similarity">
    <text evidence="2">Belongs to the polycystin family.</text>
</comment>
<accession>A0A8S3FHI7</accession>
<protein>
    <recommendedName>
        <fullName evidence="7">Polycystin domain-containing protein</fullName>
    </recommendedName>
</protein>
<organism evidence="8 9">
    <name type="scientific">Rotaria magnacalcarata</name>
    <dbReference type="NCBI Taxonomy" id="392030"/>
    <lineage>
        <taxon>Eukaryota</taxon>
        <taxon>Metazoa</taxon>
        <taxon>Spiralia</taxon>
        <taxon>Gnathifera</taxon>
        <taxon>Rotifera</taxon>
        <taxon>Eurotatoria</taxon>
        <taxon>Bdelloidea</taxon>
        <taxon>Philodinida</taxon>
        <taxon>Philodinidae</taxon>
        <taxon>Rotaria</taxon>
    </lineage>
</organism>
<keyword evidence="4 6" id="KW-1133">Transmembrane helix</keyword>
<comment type="subcellular location">
    <subcellularLocation>
        <location evidence="1">Membrane</location>
        <topology evidence="1">Multi-pass membrane protein</topology>
    </subcellularLocation>
</comment>
<keyword evidence="5 6" id="KW-0472">Membrane</keyword>